<comment type="similarity">
    <text evidence="2">Belongs to the PET117 family.</text>
</comment>
<dbReference type="EMBL" id="JASJQH010007220">
    <property type="protein sequence ID" value="KAK9712380.1"/>
    <property type="molecule type" value="Genomic_DNA"/>
</dbReference>
<keyword evidence="4" id="KW-0496">Mitochondrion</keyword>
<dbReference type="Pfam" id="PF15786">
    <property type="entry name" value="PET117"/>
    <property type="match status" value="1"/>
</dbReference>
<sequence length="81" mass="9242">MSTKAKLTLAASIVFTTAVVYAVHDMQIEERTNMHQGVLRDDERKRQKQQNILDLEYQRQLQAHLEKGQSVSAKSSNVEEA</sequence>
<dbReference type="PANTHER" id="PTHR28163:SF1">
    <property type="entry name" value="PROTEIN PET117 HOMOLOG, MITOCHONDRIAL"/>
    <property type="match status" value="1"/>
</dbReference>
<evidence type="ECO:0000313" key="6">
    <source>
        <dbReference type="EMBL" id="KAK9712380.1"/>
    </source>
</evidence>
<proteinExistence type="inferred from homology"/>
<keyword evidence="5" id="KW-0732">Signal</keyword>
<accession>A0ABR2W0H8</accession>
<feature type="signal peptide" evidence="5">
    <location>
        <begin position="1"/>
        <end position="22"/>
    </location>
</feature>
<evidence type="ECO:0000256" key="4">
    <source>
        <dbReference type="ARBA" id="ARBA00023128"/>
    </source>
</evidence>
<protein>
    <submittedName>
        <fullName evidence="6">Uncharacterized protein</fullName>
    </submittedName>
</protein>
<comment type="subcellular location">
    <subcellularLocation>
        <location evidence="1">Mitochondrion</location>
    </subcellularLocation>
</comment>
<organism evidence="6 7">
    <name type="scientific">Basidiobolus ranarum</name>
    <dbReference type="NCBI Taxonomy" id="34480"/>
    <lineage>
        <taxon>Eukaryota</taxon>
        <taxon>Fungi</taxon>
        <taxon>Fungi incertae sedis</taxon>
        <taxon>Zoopagomycota</taxon>
        <taxon>Entomophthoromycotina</taxon>
        <taxon>Basidiobolomycetes</taxon>
        <taxon>Basidiobolales</taxon>
        <taxon>Basidiobolaceae</taxon>
        <taxon>Basidiobolus</taxon>
    </lineage>
</organism>
<evidence type="ECO:0000256" key="5">
    <source>
        <dbReference type="SAM" id="SignalP"/>
    </source>
</evidence>
<dbReference type="InterPro" id="IPR031568">
    <property type="entry name" value="Pet117"/>
</dbReference>
<reference evidence="6 7" key="1">
    <citation type="submission" date="2023-04" db="EMBL/GenBank/DDBJ databases">
        <title>Genome of Basidiobolus ranarum AG-B5.</title>
        <authorList>
            <person name="Stajich J.E."/>
            <person name="Carter-House D."/>
            <person name="Gryganskyi A."/>
        </authorList>
    </citation>
    <scope>NUCLEOTIDE SEQUENCE [LARGE SCALE GENOMIC DNA]</scope>
    <source>
        <strain evidence="6 7">AG-B5</strain>
    </source>
</reference>
<comment type="caution">
    <text evidence="6">The sequence shown here is derived from an EMBL/GenBank/DDBJ whole genome shotgun (WGS) entry which is preliminary data.</text>
</comment>
<dbReference type="Proteomes" id="UP001479436">
    <property type="component" value="Unassembled WGS sequence"/>
</dbReference>
<evidence type="ECO:0000256" key="2">
    <source>
        <dbReference type="ARBA" id="ARBA00008197"/>
    </source>
</evidence>
<keyword evidence="7" id="KW-1185">Reference proteome</keyword>
<dbReference type="PANTHER" id="PTHR28163">
    <property type="entry name" value="PROTEIN PET117 HOMOLOG, MITOCHONDRIAL"/>
    <property type="match status" value="1"/>
</dbReference>
<evidence type="ECO:0000256" key="1">
    <source>
        <dbReference type="ARBA" id="ARBA00004173"/>
    </source>
</evidence>
<evidence type="ECO:0000256" key="3">
    <source>
        <dbReference type="ARBA" id="ARBA00022946"/>
    </source>
</evidence>
<feature type="chain" id="PRO_5045438577" evidence="5">
    <location>
        <begin position="23"/>
        <end position="81"/>
    </location>
</feature>
<gene>
    <name evidence="6" type="ORF">K7432_007183</name>
</gene>
<evidence type="ECO:0000313" key="7">
    <source>
        <dbReference type="Proteomes" id="UP001479436"/>
    </source>
</evidence>
<keyword evidence="3" id="KW-0809">Transit peptide</keyword>
<name>A0ABR2W0H8_9FUNG</name>